<proteinExistence type="predicted"/>
<dbReference type="AlphaFoldDB" id="A0AAV7GHE4"/>
<protein>
    <submittedName>
        <fullName evidence="1">Uncharacterized protein</fullName>
    </submittedName>
</protein>
<reference evidence="1 2" key="1">
    <citation type="journal article" date="2021" name="Hortic Res">
        <title>Chromosome-scale assembly of the Dendrobium chrysotoxum genome enhances the understanding of orchid evolution.</title>
        <authorList>
            <person name="Zhang Y."/>
            <person name="Zhang G.Q."/>
            <person name="Zhang D."/>
            <person name="Liu X.D."/>
            <person name="Xu X.Y."/>
            <person name="Sun W.H."/>
            <person name="Yu X."/>
            <person name="Zhu X."/>
            <person name="Wang Z.W."/>
            <person name="Zhao X."/>
            <person name="Zhong W.Y."/>
            <person name="Chen H."/>
            <person name="Yin W.L."/>
            <person name="Huang T."/>
            <person name="Niu S.C."/>
            <person name="Liu Z.J."/>
        </authorList>
    </citation>
    <scope>NUCLEOTIDE SEQUENCE [LARGE SCALE GENOMIC DNA]</scope>
    <source>
        <strain evidence="1">Lindl</strain>
    </source>
</reference>
<accession>A0AAV7GHE4</accession>
<name>A0AAV7GHE4_DENCH</name>
<organism evidence="1 2">
    <name type="scientific">Dendrobium chrysotoxum</name>
    <name type="common">Orchid</name>
    <dbReference type="NCBI Taxonomy" id="161865"/>
    <lineage>
        <taxon>Eukaryota</taxon>
        <taxon>Viridiplantae</taxon>
        <taxon>Streptophyta</taxon>
        <taxon>Embryophyta</taxon>
        <taxon>Tracheophyta</taxon>
        <taxon>Spermatophyta</taxon>
        <taxon>Magnoliopsida</taxon>
        <taxon>Liliopsida</taxon>
        <taxon>Asparagales</taxon>
        <taxon>Orchidaceae</taxon>
        <taxon>Epidendroideae</taxon>
        <taxon>Malaxideae</taxon>
        <taxon>Dendrobiinae</taxon>
        <taxon>Dendrobium</taxon>
    </lineage>
</organism>
<gene>
    <name evidence="1" type="ORF">IEQ34_016983</name>
</gene>
<keyword evidence="2" id="KW-1185">Reference proteome</keyword>
<dbReference type="Proteomes" id="UP000775213">
    <property type="component" value="Unassembled WGS sequence"/>
</dbReference>
<comment type="caution">
    <text evidence="1">The sequence shown here is derived from an EMBL/GenBank/DDBJ whole genome shotgun (WGS) entry which is preliminary data.</text>
</comment>
<sequence length="151" mass="17164">MIQNLVRIGKLNSLQLLGGFMLKMRMALELMLRRLAVPNYESRGGNSIFAKNVLDNIQPPKCLSIPYIFLCGCKVSNMDEQLKKKSFRVTTFPKSLKLDGMPRVKWLESKFSGDDKYNAFPSLELLYIKELEALEDWLEAKVAAKGGCLFP</sequence>
<evidence type="ECO:0000313" key="2">
    <source>
        <dbReference type="Proteomes" id="UP000775213"/>
    </source>
</evidence>
<dbReference type="EMBL" id="JAGFBR010000015">
    <property type="protein sequence ID" value="KAH0455059.1"/>
    <property type="molecule type" value="Genomic_DNA"/>
</dbReference>
<evidence type="ECO:0000313" key="1">
    <source>
        <dbReference type="EMBL" id="KAH0455059.1"/>
    </source>
</evidence>